<dbReference type="AlphaFoldDB" id="A0A511JIG3"/>
<name>A0A511JIG3_9CELL</name>
<evidence type="ECO:0008006" key="3">
    <source>
        <dbReference type="Google" id="ProtNLM"/>
    </source>
</evidence>
<dbReference type="EMBL" id="BJWH01000005">
    <property type="protein sequence ID" value="GEL97801.1"/>
    <property type="molecule type" value="Genomic_DNA"/>
</dbReference>
<protein>
    <recommendedName>
        <fullName evidence="3">Secreted protein</fullName>
    </recommendedName>
</protein>
<organism evidence="1 2">
    <name type="scientific">Cellulomonas terrae</name>
    <dbReference type="NCBI Taxonomy" id="311234"/>
    <lineage>
        <taxon>Bacteria</taxon>
        <taxon>Bacillati</taxon>
        <taxon>Actinomycetota</taxon>
        <taxon>Actinomycetes</taxon>
        <taxon>Micrococcales</taxon>
        <taxon>Cellulomonadaceae</taxon>
        <taxon>Cellulomonas</taxon>
    </lineage>
</organism>
<gene>
    <name evidence="1" type="ORF">CTE05_13480</name>
</gene>
<dbReference type="RefSeq" id="WP_146845356.1">
    <property type="nucleotide sequence ID" value="NZ_BJWH01000005.1"/>
</dbReference>
<sequence>MADTESRLGDDDQLLAALTEKQRSLVRRMERLQAMARADAETISRAIIAADQAAVVEAVAPLPAGRRSDVGSALYTVVPSTGLDSEQTAAFAIARLGTATEAWDMASSLASLLAVPATEAPPAVLDLFRARGRRWTDSVVRGLFRPDWYRGEVWRAVAALVQADLADEPDSPAWATWSLHAYPWEDLPGRVRSDPQLARSLRHAFDVPGAGLVLSVCASTQRPESLVEALTGGTDEGRADVLDALIGTLGNPFTENDLRGWKEFAGWLAPTDDELAGHAASVVALLAAPSRVSVGWAQAALARDGVRCDAESLVDVSDAVLARPDKGLVRAQLRLLQRRYAEGDLAADSLVRVLAQGLDPDRPDLARATAAVLREALPAAGPEARRDVVAVIDARFSGTGDALRTELGLPAGASAAVAEPIAPPTPVDLPRAGAVESVRDVDELVDLLARIPVGDSAPEDLERALDGLVRFRPEDARTLTALTHTFHPDQPTLTAPDWTMAASFVDLVRAWLGVPVGAAVDGVRRRGGSIDRPEDAPPGAAVAPEPWASGTLTWREPSWVPPMLTYRRMVELRAVVGSGALLLSTPTSSDGSIDGEALVRRLAQAPESGARWAPHDVGTALLRLEPSTRAELEAVGALSLHELVSASTADALRTLGVEDRWVRETMDRPFTHYAPAGRVTGWFVPGSARGAPDDPVLGWLDTSTVRTGWHDHFSVVDWHDARWGAGPRHWATVLVHDPDLLGAHLLPLLSMYADRPRADLLPVLRALGSSRAPLHGPASAALVRLAAFRDVTVRTGAAEALAGAARSGRLDADVLGEELLALLVPDADGVADDLPPKLNRLVETLTDAARIDDHAEAAVLGALRVLMTGAHRLRGSADAVELTAQLAERRGIGVELPEGLAAVAASRSSSHLAVAARRLAATVR</sequence>
<dbReference type="Proteomes" id="UP000321049">
    <property type="component" value="Unassembled WGS sequence"/>
</dbReference>
<keyword evidence="2" id="KW-1185">Reference proteome</keyword>
<dbReference type="OrthoDB" id="3245799at2"/>
<proteinExistence type="predicted"/>
<evidence type="ECO:0000313" key="2">
    <source>
        <dbReference type="Proteomes" id="UP000321049"/>
    </source>
</evidence>
<comment type="caution">
    <text evidence="1">The sequence shown here is derived from an EMBL/GenBank/DDBJ whole genome shotgun (WGS) entry which is preliminary data.</text>
</comment>
<reference evidence="1 2" key="1">
    <citation type="submission" date="2019-07" db="EMBL/GenBank/DDBJ databases">
        <title>Whole genome shotgun sequence of Cellulomonas terrae NBRC 100819.</title>
        <authorList>
            <person name="Hosoyama A."/>
            <person name="Uohara A."/>
            <person name="Ohji S."/>
            <person name="Ichikawa N."/>
        </authorList>
    </citation>
    <scope>NUCLEOTIDE SEQUENCE [LARGE SCALE GENOMIC DNA]</scope>
    <source>
        <strain evidence="1 2">NBRC 100819</strain>
    </source>
</reference>
<evidence type="ECO:0000313" key="1">
    <source>
        <dbReference type="EMBL" id="GEL97801.1"/>
    </source>
</evidence>
<accession>A0A511JIG3</accession>